<sequence length="636" mass="68636">MESRGGVGSKAPALQNLILSLLLFAYKEYLAVCNPYCPTPHRWILSRTNDGTIIQTLTCYGPPTFRFDLCALLGSGWNRDRHLQDPVTGGGGHCPTIPIPATQHGAGQGEYNIRGIQFYACPATGSPSCRGGGSFHCAEWGCETVADWIPGGGKDPLITLERQSPLPYSCWPGKCNPMILTVKQYTDDSWNLGHSWGLRLYMTGWDNGVLFTIQKVALPVQPLPIGPNPVLNPPAKIDLIPSAEPSATPGLATLETPGAPGASILDTLTAVHAFLNSSDPNVTTACWLCLNPAPPYFVGVALELNSSFLGNLSMQNPSSTAIPTRCNPNGPKLTLDDVQGTGTCLLGPDYPLRASPFNSTCTSVILVTPSSNRPGFLITTPPETWFACTLGLTTCIQDHHFLSPTEICVIVRVFPQVYVYSEEGATEYFGLPRSRRAAPILVPLLVGLGVAGSAAMGTTALVQGKADYAGLSTQVDKDLRALEGLVSHLETSLDSLAEVVLQNRRALDLLFLKQGGLCMALGETCCFYTNCSGVIRESLQALRQRLDDRDRARAHGSSWYQNLYNWSPWLTTLLSAIMGPLVLLLLGLLVAPCIMNCLSRYIQQHIQSLKLFVLRKSYTPLDSDESAPLDSVESSV</sequence>
<keyword evidence="2" id="KW-0732">Signal</keyword>
<name>A0A4X2JTG2_VOMUR</name>
<dbReference type="Pfam" id="PF00429">
    <property type="entry name" value="TLV_coat"/>
    <property type="match status" value="1"/>
</dbReference>
<dbReference type="SUPFAM" id="SSF58069">
    <property type="entry name" value="Virus ectodomain"/>
    <property type="match status" value="1"/>
</dbReference>
<accession>A0A4X2JTG2</accession>
<dbReference type="Ensembl" id="ENSVURT00010001411.1">
    <property type="protein sequence ID" value="ENSVURP00010001231.1"/>
    <property type="gene ID" value="ENSVURG00010001059.1"/>
</dbReference>
<dbReference type="PANTHER" id="PTHR10424:SF72">
    <property type="entry name" value="BC035947 PROTEIN-RELATED"/>
    <property type="match status" value="1"/>
</dbReference>
<organism evidence="3 4">
    <name type="scientific">Vombatus ursinus</name>
    <name type="common">Common wombat</name>
    <dbReference type="NCBI Taxonomy" id="29139"/>
    <lineage>
        <taxon>Eukaryota</taxon>
        <taxon>Metazoa</taxon>
        <taxon>Chordata</taxon>
        <taxon>Craniata</taxon>
        <taxon>Vertebrata</taxon>
        <taxon>Euteleostomi</taxon>
        <taxon>Mammalia</taxon>
        <taxon>Metatheria</taxon>
        <taxon>Diprotodontia</taxon>
        <taxon>Vombatidae</taxon>
        <taxon>Vombatus</taxon>
    </lineage>
</organism>
<evidence type="ECO:0008006" key="5">
    <source>
        <dbReference type="Google" id="ProtNLM"/>
    </source>
</evidence>
<dbReference type="Proteomes" id="UP000314987">
    <property type="component" value="Unassembled WGS sequence"/>
</dbReference>
<protein>
    <recommendedName>
        <fullName evidence="5">Envelope polyprotein</fullName>
    </recommendedName>
</protein>
<dbReference type="InterPro" id="IPR008981">
    <property type="entry name" value="FMuLV_rcpt-bd"/>
</dbReference>
<keyword evidence="4" id="KW-1185">Reference proteome</keyword>
<dbReference type="STRING" id="29139.ENSVURP00010001231"/>
<dbReference type="Gene3D" id="1.10.287.210">
    <property type="match status" value="1"/>
</dbReference>
<proteinExistence type="predicted"/>
<reference evidence="4" key="1">
    <citation type="submission" date="2018-12" db="EMBL/GenBank/DDBJ databases">
        <authorList>
            <person name="Yazar S."/>
        </authorList>
    </citation>
    <scope>NUCLEOTIDE SEQUENCE [LARGE SCALE GENOMIC DNA]</scope>
</reference>
<evidence type="ECO:0000313" key="3">
    <source>
        <dbReference type="Ensembl" id="ENSVURP00010001231.1"/>
    </source>
</evidence>
<dbReference type="OMA" id="NIWRRER"/>
<dbReference type="Ensembl" id="ENSVURT00010008701.1">
    <property type="protein sequence ID" value="ENSVURP00010007684.1"/>
    <property type="gene ID" value="ENSVURG00010005920.1"/>
</dbReference>
<keyword evidence="1" id="KW-0472">Membrane</keyword>
<feature type="transmembrane region" description="Helical" evidence="1">
    <location>
        <begin position="569"/>
        <end position="591"/>
    </location>
</feature>
<dbReference type="GeneTree" id="ENSGT00690000102286"/>
<evidence type="ECO:0000256" key="2">
    <source>
        <dbReference type="SAM" id="SignalP"/>
    </source>
</evidence>
<dbReference type="Gene3D" id="3.90.310.10">
    <property type="entry name" value="ENV polyprotein, receptor-binding domain"/>
    <property type="match status" value="1"/>
</dbReference>
<dbReference type="CDD" id="cd09851">
    <property type="entry name" value="HTLV-1-like_HR1-HR2"/>
    <property type="match status" value="1"/>
</dbReference>
<evidence type="ECO:0000313" key="4">
    <source>
        <dbReference type="Proteomes" id="UP000314987"/>
    </source>
</evidence>
<keyword evidence="1" id="KW-0812">Transmembrane</keyword>
<reference evidence="3" key="2">
    <citation type="submission" date="2025-05" db="UniProtKB">
        <authorList>
            <consortium name="Ensembl"/>
        </authorList>
    </citation>
    <scope>IDENTIFICATION</scope>
</reference>
<feature type="chain" id="PRO_5044616034" description="Envelope polyprotein" evidence="2">
    <location>
        <begin position="34"/>
        <end position="636"/>
    </location>
</feature>
<dbReference type="SUPFAM" id="SSF49830">
    <property type="entry name" value="ENV polyprotein, receptor-binding domain"/>
    <property type="match status" value="1"/>
</dbReference>
<dbReference type="PANTHER" id="PTHR10424">
    <property type="entry name" value="VIRAL ENVELOPE PROTEIN"/>
    <property type="match status" value="1"/>
</dbReference>
<dbReference type="AlphaFoldDB" id="A0A4X2JTG2"/>
<feature type="signal peptide" evidence="2">
    <location>
        <begin position="1"/>
        <end position="33"/>
    </location>
</feature>
<keyword evidence="1" id="KW-1133">Transmembrane helix</keyword>
<evidence type="ECO:0000256" key="1">
    <source>
        <dbReference type="SAM" id="Phobius"/>
    </source>
</evidence>
<dbReference type="InterPro" id="IPR018154">
    <property type="entry name" value="TLV/ENV_coat_polyprotein"/>
</dbReference>